<dbReference type="EMBL" id="JAYRBN010000066">
    <property type="protein sequence ID" value="KAL2736580.1"/>
    <property type="molecule type" value="Genomic_DNA"/>
</dbReference>
<accession>A0ABD2BUY0</accession>
<name>A0ABD2BUY0_VESMC</name>
<dbReference type="AlphaFoldDB" id="A0ABD2BUY0"/>
<reference evidence="1 2" key="1">
    <citation type="journal article" date="2024" name="Ann. Entomol. Soc. Am.">
        <title>Genomic analyses of the southern and eastern yellowjacket wasps (Hymenoptera: Vespidae) reveal evolutionary signatures of social life.</title>
        <authorList>
            <person name="Catto M.A."/>
            <person name="Caine P.B."/>
            <person name="Orr S.E."/>
            <person name="Hunt B.G."/>
            <person name="Goodisman M.A.D."/>
        </authorList>
    </citation>
    <scope>NUCLEOTIDE SEQUENCE [LARGE SCALE GENOMIC DNA]</scope>
    <source>
        <strain evidence="1">232</strain>
        <tissue evidence="1">Head and thorax</tissue>
    </source>
</reference>
<organism evidence="1 2">
    <name type="scientific">Vespula maculifrons</name>
    <name type="common">Eastern yellow jacket</name>
    <name type="synonym">Wasp</name>
    <dbReference type="NCBI Taxonomy" id="7453"/>
    <lineage>
        <taxon>Eukaryota</taxon>
        <taxon>Metazoa</taxon>
        <taxon>Ecdysozoa</taxon>
        <taxon>Arthropoda</taxon>
        <taxon>Hexapoda</taxon>
        <taxon>Insecta</taxon>
        <taxon>Pterygota</taxon>
        <taxon>Neoptera</taxon>
        <taxon>Endopterygota</taxon>
        <taxon>Hymenoptera</taxon>
        <taxon>Apocrita</taxon>
        <taxon>Aculeata</taxon>
        <taxon>Vespoidea</taxon>
        <taxon>Vespidae</taxon>
        <taxon>Vespinae</taxon>
        <taxon>Vespula</taxon>
    </lineage>
</organism>
<keyword evidence="2" id="KW-1185">Reference proteome</keyword>
<evidence type="ECO:0000313" key="2">
    <source>
        <dbReference type="Proteomes" id="UP001607303"/>
    </source>
</evidence>
<evidence type="ECO:0000313" key="1">
    <source>
        <dbReference type="EMBL" id="KAL2736580.1"/>
    </source>
</evidence>
<protein>
    <submittedName>
        <fullName evidence="1">Uncharacterized protein</fullName>
    </submittedName>
</protein>
<proteinExistence type="predicted"/>
<gene>
    <name evidence="1" type="ORF">V1477_013089</name>
</gene>
<comment type="caution">
    <text evidence="1">The sequence shown here is derived from an EMBL/GenBank/DDBJ whole genome shotgun (WGS) entry which is preliminary data.</text>
</comment>
<sequence length="66" mass="7518">MDVTFISSIPSYRLEYVRQRKVSNISSTSLHVNENFQIHAIIVWIDIAILTLKMRHNVLAGPCSCS</sequence>
<dbReference type="Proteomes" id="UP001607303">
    <property type="component" value="Unassembled WGS sequence"/>
</dbReference>